<gene>
    <name evidence="1" type="ORF">WMY93_000911</name>
</gene>
<accession>A0AAW0Q8T1</accession>
<proteinExistence type="predicted"/>
<protein>
    <submittedName>
        <fullName evidence="1">Uncharacterized protein</fullName>
    </submittedName>
</protein>
<dbReference type="EMBL" id="JBBPFD010000001">
    <property type="protein sequence ID" value="KAK7945183.1"/>
    <property type="molecule type" value="Genomic_DNA"/>
</dbReference>
<comment type="caution">
    <text evidence="1">The sequence shown here is derived from an EMBL/GenBank/DDBJ whole genome shotgun (WGS) entry which is preliminary data.</text>
</comment>
<evidence type="ECO:0000313" key="2">
    <source>
        <dbReference type="Proteomes" id="UP001460270"/>
    </source>
</evidence>
<reference evidence="2" key="1">
    <citation type="submission" date="2024-04" db="EMBL/GenBank/DDBJ databases">
        <title>Salinicola lusitanus LLJ914,a marine bacterium isolated from the Okinawa Trough.</title>
        <authorList>
            <person name="Li J."/>
        </authorList>
    </citation>
    <scope>NUCLEOTIDE SEQUENCE [LARGE SCALE GENOMIC DNA]</scope>
</reference>
<keyword evidence="2" id="KW-1185">Reference proteome</keyword>
<evidence type="ECO:0000313" key="1">
    <source>
        <dbReference type="EMBL" id="KAK7945183.1"/>
    </source>
</evidence>
<organism evidence="1 2">
    <name type="scientific">Mugilogobius chulae</name>
    <name type="common">yellowstripe goby</name>
    <dbReference type="NCBI Taxonomy" id="88201"/>
    <lineage>
        <taxon>Eukaryota</taxon>
        <taxon>Metazoa</taxon>
        <taxon>Chordata</taxon>
        <taxon>Craniata</taxon>
        <taxon>Vertebrata</taxon>
        <taxon>Euteleostomi</taxon>
        <taxon>Actinopterygii</taxon>
        <taxon>Neopterygii</taxon>
        <taxon>Teleostei</taxon>
        <taxon>Neoteleostei</taxon>
        <taxon>Acanthomorphata</taxon>
        <taxon>Gobiaria</taxon>
        <taxon>Gobiiformes</taxon>
        <taxon>Gobioidei</taxon>
        <taxon>Gobiidae</taxon>
        <taxon>Gobionellinae</taxon>
        <taxon>Mugilogobius</taxon>
    </lineage>
</organism>
<sequence length="110" mass="12208">MSKKVKRSKGHFNVHDHLHCLLSVELQVVAAAPGHQPVYLPPVDRLITRTPVGLPPPVGRLITRTPAGLPPPVDRLITVRDEPDEVVSSANLISLTESWLEVQQLVYREN</sequence>
<dbReference type="AlphaFoldDB" id="A0AAW0Q8T1"/>
<name>A0AAW0Q8T1_9GOBI</name>
<dbReference type="Proteomes" id="UP001460270">
    <property type="component" value="Unassembled WGS sequence"/>
</dbReference>